<keyword evidence="2" id="KW-0804">Transcription</keyword>
<dbReference type="OrthoDB" id="6738196at2759"/>
<dbReference type="GO" id="GO:0003714">
    <property type="term" value="F:transcription corepressor activity"/>
    <property type="evidence" value="ECO:0007669"/>
    <property type="project" value="TreeGrafter"/>
</dbReference>
<keyword evidence="1" id="KW-0805">Transcription regulation</keyword>
<evidence type="ECO:0000313" key="5">
    <source>
        <dbReference type="EMBL" id="CAG7818712.1"/>
    </source>
</evidence>
<dbReference type="PANTHER" id="PTHR16089">
    <property type="entry name" value="REST COREPRESSOR COREST PROTEIN-RELATED"/>
    <property type="match status" value="1"/>
</dbReference>
<dbReference type="PANTHER" id="PTHR16089:SF40">
    <property type="entry name" value="SUPPRESSOR OF ACTIVATED EGL-4 PROTEIN 1"/>
    <property type="match status" value="1"/>
</dbReference>
<feature type="non-terminal residue" evidence="5">
    <location>
        <position position="1"/>
    </location>
</feature>
<evidence type="ECO:0000256" key="2">
    <source>
        <dbReference type="ARBA" id="ARBA00023163"/>
    </source>
</evidence>
<dbReference type="GO" id="GO:0005667">
    <property type="term" value="C:transcription regulator complex"/>
    <property type="evidence" value="ECO:0007669"/>
    <property type="project" value="TreeGrafter"/>
</dbReference>
<evidence type="ECO:0000259" key="4">
    <source>
        <dbReference type="PROSITE" id="PS51156"/>
    </source>
</evidence>
<dbReference type="GO" id="GO:0000118">
    <property type="term" value="C:histone deacetylase complex"/>
    <property type="evidence" value="ECO:0007669"/>
    <property type="project" value="TreeGrafter"/>
</dbReference>
<dbReference type="Proteomes" id="UP000708208">
    <property type="component" value="Unassembled WGS sequence"/>
</dbReference>
<comment type="caution">
    <text evidence="5">The sequence shown here is derived from an EMBL/GenBank/DDBJ whole genome shotgun (WGS) entry which is preliminary data.</text>
</comment>
<dbReference type="InterPro" id="IPR051066">
    <property type="entry name" value="Trans_reg/Corepressor"/>
</dbReference>
<evidence type="ECO:0000313" key="6">
    <source>
        <dbReference type="Proteomes" id="UP000708208"/>
    </source>
</evidence>
<evidence type="ECO:0000256" key="1">
    <source>
        <dbReference type="ARBA" id="ARBA00023015"/>
    </source>
</evidence>
<dbReference type="PROSITE" id="PS51156">
    <property type="entry name" value="ELM2"/>
    <property type="match status" value="1"/>
</dbReference>
<dbReference type="GO" id="GO:0006357">
    <property type="term" value="P:regulation of transcription by RNA polymerase II"/>
    <property type="evidence" value="ECO:0007669"/>
    <property type="project" value="TreeGrafter"/>
</dbReference>
<keyword evidence="3" id="KW-0539">Nucleus</keyword>
<proteinExistence type="predicted"/>
<keyword evidence="6" id="KW-1185">Reference proteome</keyword>
<evidence type="ECO:0000256" key="3">
    <source>
        <dbReference type="ARBA" id="ARBA00023242"/>
    </source>
</evidence>
<organism evidence="5 6">
    <name type="scientific">Allacma fusca</name>
    <dbReference type="NCBI Taxonomy" id="39272"/>
    <lineage>
        <taxon>Eukaryota</taxon>
        <taxon>Metazoa</taxon>
        <taxon>Ecdysozoa</taxon>
        <taxon>Arthropoda</taxon>
        <taxon>Hexapoda</taxon>
        <taxon>Collembola</taxon>
        <taxon>Symphypleona</taxon>
        <taxon>Sminthuridae</taxon>
        <taxon>Allacma</taxon>
    </lineage>
</organism>
<protein>
    <recommendedName>
        <fullName evidence="4">ELM2 domain-containing protein</fullName>
    </recommendedName>
</protein>
<reference evidence="5" key="1">
    <citation type="submission" date="2021-06" db="EMBL/GenBank/DDBJ databases">
        <authorList>
            <person name="Hodson N. C."/>
            <person name="Mongue J. A."/>
            <person name="Jaron S. K."/>
        </authorList>
    </citation>
    <scope>NUCLEOTIDE SEQUENCE</scope>
</reference>
<accession>A0A8J2PCY1</accession>
<dbReference type="AlphaFoldDB" id="A0A8J2PCY1"/>
<sequence>EKYLEFACCSAIPGGGRNKEYALHVLNNCNGDIVDAMVVLMNPCPSLPSNLRKYKYQ</sequence>
<gene>
    <name evidence="5" type="ORF">AFUS01_LOCUS29196</name>
</gene>
<dbReference type="InterPro" id="IPR000949">
    <property type="entry name" value="ELM2_dom"/>
</dbReference>
<feature type="domain" description="ELM2" evidence="4">
    <location>
        <begin position="1"/>
        <end position="44"/>
    </location>
</feature>
<feature type="non-terminal residue" evidence="5">
    <location>
        <position position="57"/>
    </location>
</feature>
<name>A0A8J2PCY1_9HEXA</name>
<dbReference type="EMBL" id="CAJVCH010428629">
    <property type="protein sequence ID" value="CAG7818712.1"/>
    <property type="molecule type" value="Genomic_DNA"/>
</dbReference>